<reference evidence="1" key="1">
    <citation type="submission" date="2021-06" db="EMBL/GenBank/DDBJ databases">
        <title>Parelaphostrongylus tenuis whole genome reference sequence.</title>
        <authorList>
            <person name="Garwood T.J."/>
            <person name="Larsen P.A."/>
            <person name="Fountain-Jones N.M."/>
            <person name="Garbe J.R."/>
            <person name="Macchietto M.G."/>
            <person name="Kania S.A."/>
            <person name="Gerhold R.W."/>
            <person name="Richards J.E."/>
            <person name="Wolf T.M."/>
        </authorList>
    </citation>
    <scope>NUCLEOTIDE SEQUENCE</scope>
    <source>
        <strain evidence="1">MNPRO001-30</strain>
        <tissue evidence="1">Meninges</tissue>
    </source>
</reference>
<organism evidence="1 3">
    <name type="scientific">Parelaphostrongylus tenuis</name>
    <name type="common">Meningeal worm</name>
    <dbReference type="NCBI Taxonomy" id="148309"/>
    <lineage>
        <taxon>Eukaryota</taxon>
        <taxon>Metazoa</taxon>
        <taxon>Ecdysozoa</taxon>
        <taxon>Nematoda</taxon>
        <taxon>Chromadorea</taxon>
        <taxon>Rhabditida</taxon>
        <taxon>Rhabditina</taxon>
        <taxon>Rhabditomorpha</taxon>
        <taxon>Strongyloidea</taxon>
        <taxon>Metastrongylidae</taxon>
        <taxon>Parelaphostrongylus</taxon>
    </lineage>
</organism>
<evidence type="ECO:0000313" key="1">
    <source>
        <dbReference type="EMBL" id="KAJ1353619.1"/>
    </source>
</evidence>
<dbReference type="EMBL" id="JAHQIW010001785">
    <property type="protein sequence ID" value="KAJ1353619.1"/>
    <property type="molecule type" value="Genomic_DNA"/>
</dbReference>
<dbReference type="AlphaFoldDB" id="A0AAD5QLC1"/>
<proteinExistence type="predicted"/>
<dbReference type="EMBL" id="JAHQIW010001786">
    <property type="protein sequence ID" value="KAJ1353623.1"/>
    <property type="molecule type" value="Genomic_DNA"/>
</dbReference>
<comment type="caution">
    <text evidence="1">The sequence shown here is derived from an EMBL/GenBank/DDBJ whole genome shotgun (WGS) entry which is preliminary data.</text>
</comment>
<dbReference type="Proteomes" id="UP001196413">
    <property type="component" value="Unassembled WGS sequence"/>
</dbReference>
<accession>A0AAD5QLC1</accession>
<name>A0AAD5QLC1_PARTN</name>
<gene>
    <name evidence="1" type="ORF">KIN20_010282</name>
    <name evidence="2" type="ORF">KIN20_010286</name>
</gene>
<evidence type="ECO:0000313" key="3">
    <source>
        <dbReference type="Proteomes" id="UP001196413"/>
    </source>
</evidence>
<protein>
    <submittedName>
        <fullName evidence="1">Uncharacterized protein</fullName>
    </submittedName>
</protein>
<evidence type="ECO:0000313" key="2">
    <source>
        <dbReference type="EMBL" id="KAJ1353623.1"/>
    </source>
</evidence>
<keyword evidence="3" id="KW-1185">Reference proteome</keyword>
<sequence length="86" mass="10059">HLVRRPKRRLRFGPVRELKNQRQLPRELEKQRLLSRHLLPNARIMMCASICTPPSVKIMSMTRTLDLCAPLCANSANFFINKIIHI</sequence>
<feature type="non-terminal residue" evidence="1">
    <location>
        <position position="1"/>
    </location>
</feature>
<feature type="non-terminal residue" evidence="1">
    <location>
        <position position="86"/>
    </location>
</feature>